<dbReference type="EMBL" id="LR593887">
    <property type="protein sequence ID" value="VTS00377.1"/>
    <property type="molecule type" value="Genomic_DNA"/>
</dbReference>
<accession>A0A6C2YL47</accession>
<proteinExistence type="predicted"/>
<sequence length="32" mass="3500">MIQTAATLSERIASGRPMAAGAFRLAFLHWQP</sequence>
<evidence type="ECO:0000313" key="2">
    <source>
        <dbReference type="Proteomes" id="UP000464378"/>
    </source>
</evidence>
<keyword evidence="2" id="KW-1185">Reference proteome</keyword>
<dbReference type="Proteomes" id="UP000464378">
    <property type="component" value="Chromosome"/>
</dbReference>
<dbReference type="KEGG" id="tim:GMBLW1_18630"/>
<organism evidence="1">
    <name type="scientific">Tuwongella immobilis</name>
    <dbReference type="NCBI Taxonomy" id="692036"/>
    <lineage>
        <taxon>Bacteria</taxon>
        <taxon>Pseudomonadati</taxon>
        <taxon>Planctomycetota</taxon>
        <taxon>Planctomycetia</taxon>
        <taxon>Gemmatales</taxon>
        <taxon>Gemmataceae</taxon>
        <taxon>Tuwongella</taxon>
    </lineage>
</organism>
<name>A0A6C2YL47_9BACT</name>
<reference evidence="1" key="1">
    <citation type="submission" date="2019-04" db="EMBL/GenBank/DDBJ databases">
        <authorList>
            <consortium name="Science for Life Laboratories"/>
        </authorList>
    </citation>
    <scope>NUCLEOTIDE SEQUENCE</scope>
    <source>
        <strain evidence="1">MBLW1</strain>
    </source>
</reference>
<protein>
    <submittedName>
        <fullName evidence="1">Uncharacterized protein</fullName>
    </submittedName>
</protein>
<dbReference type="AlphaFoldDB" id="A0A6C2YL47"/>
<evidence type="ECO:0000313" key="1">
    <source>
        <dbReference type="EMBL" id="VIP02097.1"/>
    </source>
</evidence>
<gene>
    <name evidence="1" type="ORF">GMBLW1_18630</name>
</gene>
<dbReference type="EMBL" id="LR586016">
    <property type="protein sequence ID" value="VIP02097.1"/>
    <property type="molecule type" value="Genomic_DNA"/>
</dbReference>
<dbReference type="InParanoid" id="A0A6C2YL47"/>